<feature type="chain" id="PRO_5046265484" evidence="1">
    <location>
        <begin position="24"/>
        <end position="256"/>
    </location>
</feature>
<keyword evidence="3" id="KW-1185">Reference proteome</keyword>
<reference evidence="2 3" key="1">
    <citation type="submission" date="2023-09" db="EMBL/GenBank/DDBJ databases">
        <authorList>
            <person name="Wang M."/>
        </authorList>
    </citation>
    <scope>NUCLEOTIDE SEQUENCE [LARGE SCALE GENOMIC DNA]</scope>
    <source>
        <strain evidence="2">GT-2023</strain>
        <tissue evidence="2">Liver</tissue>
    </source>
</reference>
<accession>A0ABR3MN11</accession>
<gene>
    <name evidence="2" type="ORF">QQF64_004002</name>
</gene>
<comment type="caution">
    <text evidence="2">The sequence shown here is derived from an EMBL/GenBank/DDBJ whole genome shotgun (WGS) entry which is preliminary data.</text>
</comment>
<keyword evidence="1" id="KW-0732">Signal</keyword>
<feature type="signal peptide" evidence="1">
    <location>
        <begin position="1"/>
        <end position="23"/>
    </location>
</feature>
<proteinExistence type="predicted"/>
<dbReference type="EMBL" id="JAYMGO010000011">
    <property type="protein sequence ID" value="KAL1265975.1"/>
    <property type="molecule type" value="Genomic_DNA"/>
</dbReference>
<name>A0ABR3MN11_9TELE</name>
<sequence length="256" mass="29360">MLLDSPWLVQVLLALSVLTLGSGSEPQNAPRVFLSFKGSGVATPAQLTFLVKLFHPTWRVNQKHLNCPLSLATSFPLVLNFITAISPRCQRSVLSCKIRSFEIKSVESDLFSRPLSIRFYRRNTGRIVFERVMIIQTWHCDHMRISRGELIRMNRQMDDKGERAICIPTNLCSNLCSCTIMQPVCISSEHKQQQLDLKKNPHKPEHALRALRVRSADYHALSHQFQVSQFSMSVWREGEAFECCDMMTLNQRLEIS</sequence>
<dbReference type="Proteomes" id="UP001558613">
    <property type="component" value="Unassembled WGS sequence"/>
</dbReference>
<evidence type="ECO:0000313" key="3">
    <source>
        <dbReference type="Proteomes" id="UP001558613"/>
    </source>
</evidence>
<evidence type="ECO:0000256" key="1">
    <source>
        <dbReference type="SAM" id="SignalP"/>
    </source>
</evidence>
<protein>
    <submittedName>
        <fullName evidence="2">Uncharacterized protein</fullName>
    </submittedName>
</protein>
<evidence type="ECO:0000313" key="2">
    <source>
        <dbReference type="EMBL" id="KAL1265975.1"/>
    </source>
</evidence>
<organism evidence="2 3">
    <name type="scientific">Cirrhinus molitorella</name>
    <name type="common">mud carp</name>
    <dbReference type="NCBI Taxonomy" id="172907"/>
    <lineage>
        <taxon>Eukaryota</taxon>
        <taxon>Metazoa</taxon>
        <taxon>Chordata</taxon>
        <taxon>Craniata</taxon>
        <taxon>Vertebrata</taxon>
        <taxon>Euteleostomi</taxon>
        <taxon>Actinopterygii</taxon>
        <taxon>Neopterygii</taxon>
        <taxon>Teleostei</taxon>
        <taxon>Ostariophysi</taxon>
        <taxon>Cypriniformes</taxon>
        <taxon>Cyprinidae</taxon>
        <taxon>Labeoninae</taxon>
        <taxon>Labeonini</taxon>
        <taxon>Cirrhinus</taxon>
    </lineage>
</organism>